<keyword evidence="6" id="KW-0539">Nucleus</keyword>
<evidence type="ECO:0000256" key="4">
    <source>
        <dbReference type="ARBA" id="ARBA00023125"/>
    </source>
</evidence>
<dbReference type="PANTHER" id="PTHR13468:SF1">
    <property type="entry name" value="PROTEIN DEK"/>
    <property type="match status" value="1"/>
</dbReference>
<evidence type="ECO:0000313" key="10">
    <source>
        <dbReference type="Proteomes" id="UP000685013"/>
    </source>
</evidence>
<evidence type="ECO:0000256" key="1">
    <source>
        <dbReference type="ARBA" id="ARBA00004604"/>
    </source>
</evidence>
<keyword evidence="2" id="KW-0156">Chromatin regulator</keyword>
<feature type="compositionally biased region" description="Basic and acidic residues" evidence="7">
    <location>
        <begin position="265"/>
        <end position="274"/>
    </location>
</feature>
<keyword evidence="3" id="KW-0805">Transcription regulation</keyword>
<feature type="domain" description="DEK-C" evidence="8">
    <location>
        <begin position="622"/>
        <end position="677"/>
    </location>
</feature>
<feature type="compositionally biased region" description="Acidic residues" evidence="7">
    <location>
        <begin position="680"/>
        <end position="700"/>
    </location>
</feature>
<dbReference type="EMBL" id="JAGKQH010000011">
    <property type="protein sequence ID" value="KAG6587400.1"/>
    <property type="molecule type" value="Genomic_DNA"/>
</dbReference>
<organism evidence="9 10">
    <name type="scientific">Cucurbita argyrosperma subsp. sororia</name>
    <dbReference type="NCBI Taxonomy" id="37648"/>
    <lineage>
        <taxon>Eukaryota</taxon>
        <taxon>Viridiplantae</taxon>
        <taxon>Streptophyta</taxon>
        <taxon>Embryophyta</taxon>
        <taxon>Tracheophyta</taxon>
        <taxon>Spermatophyta</taxon>
        <taxon>Magnoliopsida</taxon>
        <taxon>eudicotyledons</taxon>
        <taxon>Gunneridae</taxon>
        <taxon>Pentapetalae</taxon>
        <taxon>rosids</taxon>
        <taxon>fabids</taxon>
        <taxon>Cucurbitales</taxon>
        <taxon>Cucurbitaceae</taxon>
        <taxon>Cucurbiteae</taxon>
        <taxon>Cucurbita</taxon>
    </lineage>
</organism>
<feature type="region of interest" description="Disordered" evidence="7">
    <location>
        <begin position="676"/>
        <end position="712"/>
    </location>
</feature>
<proteinExistence type="predicted"/>
<dbReference type="AlphaFoldDB" id="A0AAV6MU22"/>
<evidence type="ECO:0000256" key="5">
    <source>
        <dbReference type="ARBA" id="ARBA00023163"/>
    </source>
</evidence>
<dbReference type="InterPro" id="IPR044198">
    <property type="entry name" value="DEK"/>
</dbReference>
<evidence type="ECO:0000256" key="7">
    <source>
        <dbReference type="SAM" id="MobiDB-lite"/>
    </source>
</evidence>
<feature type="compositionally biased region" description="Basic and acidic residues" evidence="7">
    <location>
        <begin position="580"/>
        <end position="593"/>
    </location>
</feature>
<evidence type="ECO:0000256" key="6">
    <source>
        <dbReference type="ARBA" id="ARBA00023242"/>
    </source>
</evidence>
<feature type="compositionally biased region" description="Basic and acidic residues" evidence="7">
    <location>
        <begin position="248"/>
        <end position="257"/>
    </location>
</feature>
<reference evidence="9 10" key="1">
    <citation type="journal article" date="2021" name="Hortic Res">
        <title>The domestication of Cucurbita argyrosperma as revealed by the genome of its wild relative.</title>
        <authorList>
            <person name="Barrera-Redondo J."/>
            <person name="Sanchez-de la Vega G."/>
            <person name="Aguirre-Liguori J.A."/>
            <person name="Castellanos-Morales G."/>
            <person name="Gutierrez-Guerrero Y.T."/>
            <person name="Aguirre-Dugua X."/>
            <person name="Aguirre-Planter E."/>
            <person name="Tenaillon M.I."/>
            <person name="Lira-Saade R."/>
            <person name="Eguiarte L.E."/>
        </authorList>
    </citation>
    <scope>NUCLEOTIDE SEQUENCE [LARGE SCALE GENOMIC DNA]</scope>
    <source>
        <strain evidence="9">JBR-2021</strain>
    </source>
</reference>
<feature type="region of interest" description="Disordered" evidence="7">
    <location>
        <begin position="413"/>
        <end position="627"/>
    </location>
</feature>
<feature type="compositionally biased region" description="Basic and acidic residues" evidence="7">
    <location>
        <begin position="229"/>
        <end position="241"/>
    </location>
</feature>
<feature type="compositionally biased region" description="Basic and acidic residues" evidence="7">
    <location>
        <begin position="467"/>
        <end position="498"/>
    </location>
</feature>
<evidence type="ECO:0000256" key="3">
    <source>
        <dbReference type="ARBA" id="ARBA00023015"/>
    </source>
</evidence>
<keyword evidence="5" id="KW-0804">Transcription</keyword>
<evidence type="ECO:0000313" key="9">
    <source>
        <dbReference type="EMBL" id="KAG6587400.1"/>
    </source>
</evidence>
<comment type="subcellular location">
    <subcellularLocation>
        <location evidence="1">Nucleus</location>
        <location evidence="1">Nucleolus</location>
    </subcellularLocation>
</comment>
<dbReference type="GO" id="GO:0005730">
    <property type="term" value="C:nucleolus"/>
    <property type="evidence" value="ECO:0007669"/>
    <property type="project" value="UniProtKB-SubCell"/>
</dbReference>
<feature type="region of interest" description="Disordered" evidence="7">
    <location>
        <begin position="130"/>
        <end position="290"/>
    </location>
</feature>
<comment type="caution">
    <text evidence="9">The sequence shown here is derived from an EMBL/GenBank/DDBJ whole genome shotgun (WGS) entry which is preliminary data.</text>
</comment>
<dbReference type="Pfam" id="PF08766">
    <property type="entry name" value="DEK_C"/>
    <property type="match status" value="1"/>
</dbReference>
<dbReference type="Proteomes" id="UP000685013">
    <property type="component" value="Chromosome 11"/>
</dbReference>
<name>A0AAV6MU22_9ROSI</name>
<evidence type="ECO:0000256" key="2">
    <source>
        <dbReference type="ARBA" id="ARBA00022853"/>
    </source>
</evidence>
<keyword evidence="4" id="KW-0238">DNA-binding</keyword>
<sequence>MVLRQRSGQVHRPGPAGKEGTRELRWVVGLLDHLFLSHSRGDGCPATFVRVDSSLVLGEISIWGMAGSATGPAFLYEGFVRLQIKKHGLGSNSPDALIHLLVHMSLVFVWCAKIVGFLFFPTSMASQHLQHNKPEDEAPPVQGKHHHTNQSEDPEKEDTDVAVIAEASTVEGRPEELNGDAKPEEINEQKGDPEILESAVEQGTAANDNSEDKTVDKKGEVSAEEEGSEEPKTDTKKDKRTSAKSRKKSAEKIELKDPVTPTIERPARERKTVERYSAPSPGRLGRSSASKVLSIEKGRGSSLKDIPNVAFKLSKRKADDNLQLLHTILFGKKAKAQTLKRNISQFSGYVWIDNEEKHRSRVKEKLEKCVKEKLVDFCDVLNIPINKTTVKKEELSAKLLEFLESPHATTDVLLADKEQKGRKRRRASSGKVVGSGDSAEVPAKKQKSQPTKKRKQSPVAEEEEDRVETSNEKDDSHDKDGNNDDDVTAWKEENIEQDRSDEDDKTPEAMPSPKNLSKKVGKDDSGSKLVEKSSTKKTAAKSAKGAAKSTKKSSNSASNKIDAGKSAGSPSKPKGTSKKQKVEEKKPVKEKSSGKKRTSKAPAKVLVEEQGKGKNSKKVKKEPSREEMHDVVVNILKQVDFNTATLSDILSQLGTHFGVDLMHRKAEVKDIITDVINNMSDEDEEEEEEEEADDDGDGGDETDKDKDNDKDA</sequence>
<dbReference type="PANTHER" id="PTHR13468">
    <property type="entry name" value="DEK PROTEIN"/>
    <property type="match status" value="1"/>
</dbReference>
<dbReference type="GO" id="GO:0003677">
    <property type="term" value="F:DNA binding"/>
    <property type="evidence" value="ECO:0007669"/>
    <property type="project" value="UniProtKB-KW"/>
</dbReference>
<keyword evidence="10" id="KW-1185">Reference proteome</keyword>
<feature type="compositionally biased region" description="Basic and acidic residues" evidence="7">
    <location>
        <begin position="701"/>
        <end position="712"/>
    </location>
</feature>
<evidence type="ECO:0000259" key="8">
    <source>
        <dbReference type="PROSITE" id="PS51998"/>
    </source>
</evidence>
<accession>A0AAV6MU22</accession>
<feature type="non-terminal residue" evidence="9">
    <location>
        <position position="1"/>
    </location>
</feature>
<dbReference type="FunFam" id="1.10.10.60:FF:000220">
    <property type="entry name" value="DEK domain-containing chromatin associated protein"/>
    <property type="match status" value="1"/>
</dbReference>
<feature type="compositionally biased region" description="Basic and acidic residues" evidence="7">
    <location>
        <begin position="210"/>
        <end position="221"/>
    </location>
</feature>
<protein>
    <submittedName>
        <fullName evidence="9">Protein DEK</fullName>
    </submittedName>
</protein>
<feature type="compositionally biased region" description="Basic and acidic residues" evidence="7">
    <location>
        <begin position="520"/>
        <end position="534"/>
    </location>
</feature>
<dbReference type="InterPro" id="IPR014876">
    <property type="entry name" value="DEK_C"/>
</dbReference>
<dbReference type="GO" id="GO:2000779">
    <property type="term" value="P:regulation of double-strand break repair"/>
    <property type="evidence" value="ECO:0007669"/>
    <property type="project" value="TreeGrafter"/>
</dbReference>
<dbReference type="PROSITE" id="PS51998">
    <property type="entry name" value="DEK_C"/>
    <property type="match status" value="1"/>
</dbReference>
<feature type="compositionally biased region" description="Basic residues" evidence="7">
    <location>
        <begin position="444"/>
        <end position="456"/>
    </location>
</feature>
<gene>
    <name evidence="9" type="primary">DEK</name>
    <name evidence="9" type="ORF">SDJN03_15965</name>
</gene>
<feature type="compositionally biased region" description="Basic and acidic residues" evidence="7">
    <location>
        <begin position="172"/>
        <end position="193"/>
    </location>
</feature>
<dbReference type="GO" id="GO:0042393">
    <property type="term" value="F:histone binding"/>
    <property type="evidence" value="ECO:0007669"/>
    <property type="project" value="TreeGrafter"/>
</dbReference>
<feature type="compositionally biased region" description="Low complexity" evidence="7">
    <location>
        <begin position="536"/>
        <end position="574"/>
    </location>
</feature>
<dbReference type="GO" id="GO:0006325">
    <property type="term" value="P:chromatin organization"/>
    <property type="evidence" value="ECO:0007669"/>
    <property type="project" value="UniProtKB-KW"/>
</dbReference>